<evidence type="ECO:0000313" key="3">
    <source>
        <dbReference type="Proteomes" id="UP000761574"/>
    </source>
</evidence>
<dbReference type="PROSITE" id="PS51186">
    <property type="entry name" value="GNAT"/>
    <property type="match status" value="1"/>
</dbReference>
<comment type="caution">
    <text evidence="2">The sequence shown here is derived from an EMBL/GenBank/DDBJ whole genome shotgun (WGS) entry which is preliminary data.</text>
</comment>
<dbReference type="InterPro" id="IPR000182">
    <property type="entry name" value="GNAT_dom"/>
</dbReference>
<dbReference type="Proteomes" id="UP000761574">
    <property type="component" value="Unassembled WGS sequence"/>
</dbReference>
<dbReference type="Gene3D" id="3.40.630.30">
    <property type="match status" value="1"/>
</dbReference>
<keyword evidence="3" id="KW-1185">Reference proteome</keyword>
<evidence type="ECO:0000259" key="1">
    <source>
        <dbReference type="PROSITE" id="PS51186"/>
    </source>
</evidence>
<dbReference type="RefSeq" id="WP_119979327.1">
    <property type="nucleotide sequence ID" value="NZ_BPFB01000057.1"/>
</dbReference>
<gene>
    <name evidence="2" type="ORF">TUM4630_32950</name>
</gene>
<sequence length="152" mass="17172">MITIQAYYKGVELELFKVFTSAISETCSRDYTPEQIRAWLPLEYNAEKWRDRVEGINPYIAIYEGKIAGYADLQSDGYIDHFVVGAEYQSKGVGGALMEALIGSSDLNRAYSHVSITARPFFEKYGFVVVGENTVSMRGVELKNYIMERLAV</sequence>
<dbReference type="Pfam" id="PF13673">
    <property type="entry name" value="Acetyltransf_10"/>
    <property type="match status" value="1"/>
</dbReference>
<dbReference type="InterPro" id="IPR016181">
    <property type="entry name" value="Acyl_CoA_acyltransferase"/>
</dbReference>
<dbReference type="EMBL" id="BPFB01000057">
    <property type="protein sequence ID" value="GIU02171.1"/>
    <property type="molecule type" value="Genomic_DNA"/>
</dbReference>
<protein>
    <submittedName>
        <fullName evidence="2">Acetyltransferase</fullName>
    </submittedName>
</protein>
<accession>A0ABQ4NSK3</accession>
<reference evidence="2 3" key="1">
    <citation type="submission" date="2021-05" db="EMBL/GenBank/DDBJ databases">
        <title>Molecular characterization for Shewanella algae harboring chromosomal blaOXA-55-like strains isolated from clinical and environment sample.</title>
        <authorList>
            <person name="Ohama Y."/>
            <person name="Aoki K."/>
            <person name="Harada S."/>
            <person name="Moriya K."/>
            <person name="Ishii Y."/>
            <person name="Tateda K."/>
        </authorList>
    </citation>
    <scope>NUCLEOTIDE SEQUENCE [LARGE SCALE GENOMIC DNA]</scope>
    <source>
        <strain evidence="2 3">LMG 23746</strain>
    </source>
</reference>
<evidence type="ECO:0000313" key="2">
    <source>
        <dbReference type="EMBL" id="GIU02171.1"/>
    </source>
</evidence>
<name>A0ABQ4NSK3_9GAMM</name>
<dbReference type="SUPFAM" id="SSF55729">
    <property type="entry name" value="Acyl-CoA N-acyltransferases (Nat)"/>
    <property type="match status" value="1"/>
</dbReference>
<proteinExistence type="predicted"/>
<dbReference type="PANTHER" id="PTHR43451:SF1">
    <property type="entry name" value="ACETYLTRANSFERASE"/>
    <property type="match status" value="1"/>
</dbReference>
<organism evidence="2 3">
    <name type="scientific">Shewanella algidipiscicola</name>
    <dbReference type="NCBI Taxonomy" id="614070"/>
    <lineage>
        <taxon>Bacteria</taxon>
        <taxon>Pseudomonadati</taxon>
        <taxon>Pseudomonadota</taxon>
        <taxon>Gammaproteobacteria</taxon>
        <taxon>Alteromonadales</taxon>
        <taxon>Shewanellaceae</taxon>
        <taxon>Shewanella</taxon>
    </lineage>
</organism>
<feature type="domain" description="N-acetyltransferase" evidence="1">
    <location>
        <begin position="2"/>
        <end position="152"/>
    </location>
</feature>
<dbReference type="CDD" id="cd04301">
    <property type="entry name" value="NAT_SF"/>
    <property type="match status" value="1"/>
</dbReference>
<dbReference type="InterPro" id="IPR052564">
    <property type="entry name" value="N-acetyltrans/Recomb-assoc"/>
</dbReference>
<dbReference type="PANTHER" id="PTHR43451">
    <property type="entry name" value="ACETYLTRANSFERASE (GNAT) FAMILY PROTEIN"/>
    <property type="match status" value="1"/>
</dbReference>